<feature type="domain" description="Disease resistance R13L4/SHOC-2-like LRR" evidence="3">
    <location>
        <begin position="77"/>
        <end position="369"/>
    </location>
</feature>
<dbReference type="PANTHER" id="PTHR47186">
    <property type="entry name" value="LEUCINE-RICH REPEAT-CONTAINING PROTEIN 57"/>
    <property type="match status" value="1"/>
</dbReference>
<gene>
    <name evidence="4" type="ORF">EUTSA_v10023842mg</name>
</gene>
<name>V4KPM9_EUTSA</name>
<dbReference type="AlphaFoldDB" id="V4KPM9"/>
<proteinExistence type="predicted"/>
<dbReference type="Gramene" id="ESQ29323">
    <property type="protein sequence ID" value="ESQ29323"/>
    <property type="gene ID" value="EUTSA_v10023842mg"/>
</dbReference>
<dbReference type="Gene3D" id="3.80.10.10">
    <property type="entry name" value="Ribonuclease Inhibitor"/>
    <property type="match status" value="3"/>
</dbReference>
<keyword evidence="2" id="KW-1133">Transmembrane helix</keyword>
<dbReference type="PANTHER" id="PTHR47186:SF52">
    <property type="entry name" value="BNAC05G11800D PROTEIN"/>
    <property type="match status" value="1"/>
</dbReference>
<dbReference type="InterPro" id="IPR032675">
    <property type="entry name" value="LRR_dom_sf"/>
</dbReference>
<keyword evidence="2" id="KW-0812">Transmembrane</keyword>
<evidence type="ECO:0000259" key="3">
    <source>
        <dbReference type="Pfam" id="PF23598"/>
    </source>
</evidence>
<protein>
    <recommendedName>
        <fullName evidence="3">Disease resistance R13L4/SHOC-2-like LRR domain-containing protein</fullName>
    </recommendedName>
</protein>
<dbReference type="Proteomes" id="UP000030689">
    <property type="component" value="Unassembled WGS sequence"/>
</dbReference>
<feature type="transmembrane region" description="Helical" evidence="2">
    <location>
        <begin position="401"/>
        <end position="418"/>
    </location>
</feature>
<evidence type="ECO:0000256" key="1">
    <source>
        <dbReference type="ARBA" id="ARBA00022737"/>
    </source>
</evidence>
<evidence type="ECO:0000313" key="4">
    <source>
        <dbReference type="EMBL" id="ESQ29323.1"/>
    </source>
</evidence>
<evidence type="ECO:0000313" key="5">
    <source>
        <dbReference type="Proteomes" id="UP000030689"/>
    </source>
</evidence>
<dbReference type="EMBL" id="KI517881">
    <property type="protein sequence ID" value="ESQ29323.1"/>
    <property type="molecule type" value="Genomic_DNA"/>
</dbReference>
<sequence length="421" mass="48095">MALWIASDFGKPKEICVVQARVGLRETPKVEDWRPVRILSLMCNAIEEISCCSKCSELTTMFFQDNKLKSLSSEFILSMQKLLVLDLSEQISELTSLQYLDLSNTSIEQLPVGFQELKKLIQLNLTSTHRLRSISEISKVSSLRILKLLKSNVHGDVSSVKELQILEHLQVLTITISTELGLEQILGDQKLANCINGLCIQSFYKKPLNMSLLVSMKNLRMLWLENSHISEINTKCREGGTDLSDLDNPTSPCFTNLLFVHIYGCIGFKDMTWLLFAPNLVYLQIEYSNEVEEIINKEKANNLTGITPFQKLEFLSLTSLPKLESIYWSPLPFPSLWHTSVLECPNLRKLPFDATSVPRLARFTIDMGHGQEITELEWEDEDTKNRLLPLIHLVISSLNTLPLWFLFFSSLSFFHVCYRLA</sequence>
<keyword evidence="1" id="KW-0677">Repeat</keyword>
<dbReference type="SUPFAM" id="SSF52058">
    <property type="entry name" value="L domain-like"/>
    <property type="match status" value="1"/>
</dbReference>
<dbReference type="OMA" id="WLENSHI"/>
<dbReference type="STRING" id="72664.V4KPM9"/>
<keyword evidence="2" id="KW-0472">Membrane</keyword>
<accession>V4KPM9</accession>
<organism evidence="4 5">
    <name type="scientific">Eutrema salsugineum</name>
    <name type="common">Saltwater cress</name>
    <name type="synonym">Sisymbrium salsugineum</name>
    <dbReference type="NCBI Taxonomy" id="72664"/>
    <lineage>
        <taxon>Eukaryota</taxon>
        <taxon>Viridiplantae</taxon>
        <taxon>Streptophyta</taxon>
        <taxon>Embryophyta</taxon>
        <taxon>Tracheophyta</taxon>
        <taxon>Spermatophyta</taxon>
        <taxon>Magnoliopsida</taxon>
        <taxon>eudicotyledons</taxon>
        <taxon>Gunneridae</taxon>
        <taxon>Pentapetalae</taxon>
        <taxon>rosids</taxon>
        <taxon>malvids</taxon>
        <taxon>Brassicales</taxon>
        <taxon>Brassicaceae</taxon>
        <taxon>Eutremeae</taxon>
        <taxon>Eutrema</taxon>
    </lineage>
</organism>
<dbReference type="KEGG" id="eus:EUTSA_v10023842mg"/>
<dbReference type="eggNOG" id="KOG4658">
    <property type="taxonomic scope" value="Eukaryota"/>
</dbReference>
<keyword evidence="5" id="KW-1185">Reference proteome</keyword>
<dbReference type="Pfam" id="PF23598">
    <property type="entry name" value="LRR_14"/>
    <property type="match status" value="1"/>
</dbReference>
<evidence type="ECO:0000256" key="2">
    <source>
        <dbReference type="SAM" id="Phobius"/>
    </source>
</evidence>
<dbReference type="InterPro" id="IPR055414">
    <property type="entry name" value="LRR_R13L4/SHOC2-like"/>
</dbReference>
<reference evidence="4 5" key="1">
    <citation type="journal article" date="2013" name="Front. Plant Sci.">
        <title>The Reference Genome of the Halophytic Plant Eutrema salsugineum.</title>
        <authorList>
            <person name="Yang R."/>
            <person name="Jarvis D.E."/>
            <person name="Chen H."/>
            <person name="Beilstein M.A."/>
            <person name="Grimwood J."/>
            <person name="Jenkins J."/>
            <person name="Shu S."/>
            <person name="Prochnik S."/>
            <person name="Xin M."/>
            <person name="Ma C."/>
            <person name="Schmutz J."/>
            <person name="Wing R.A."/>
            <person name="Mitchell-Olds T."/>
            <person name="Schumaker K.S."/>
            <person name="Wang X."/>
        </authorList>
    </citation>
    <scope>NUCLEOTIDE SEQUENCE [LARGE SCALE GENOMIC DNA]</scope>
</reference>